<keyword evidence="2" id="KW-1185">Reference proteome</keyword>
<dbReference type="Proteomes" id="UP000029267">
    <property type="component" value="Unassembled WGS sequence"/>
</dbReference>
<accession>A0ABU6BH23</accession>
<evidence type="ECO:0000313" key="2">
    <source>
        <dbReference type="Proteomes" id="UP000029267"/>
    </source>
</evidence>
<name>A0ABU6BH23_9BACL</name>
<comment type="caution">
    <text evidence="1">The sequence shown here is derived from an EMBL/GenBank/DDBJ whole genome shotgun (WGS) entry which is preliminary data.</text>
</comment>
<dbReference type="EMBL" id="JPYA02000002">
    <property type="protein sequence ID" value="MEB3751295.1"/>
    <property type="molecule type" value="Genomic_DNA"/>
</dbReference>
<gene>
    <name evidence="1" type="ORF">EP10_002136</name>
</gene>
<reference evidence="1 2" key="1">
    <citation type="journal article" date="2014" name="Genome Announc.">
        <title>Draft Genome Sequence of Geobacillus icigianus Strain G1w1T Isolated from Hot Springs in the Valley of Geysers, Kamchatka (Russian Federation).</title>
        <authorList>
            <person name="Bryanskaya A.V."/>
            <person name="Rozanov A.S."/>
            <person name="Logacheva M.D."/>
            <person name="Kotenko A.V."/>
            <person name="Peltek S.E."/>
        </authorList>
    </citation>
    <scope>NUCLEOTIDE SEQUENCE [LARGE SCALE GENOMIC DNA]</scope>
    <source>
        <strain evidence="1 2">G1w1</strain>
    </source>
</reference>
<sequence>MKNVIIHQIVTYIFTEEQLRAYWEGQASVLPFDELTPKQYMELAEDMLEHSSSSQLKQHVLGGGWRTEEDARGKVIAEDESRETIHVEIVDTDAAAEPSRRMLIDRVREIACPHCSFTFYVRDAIGESGDWTCPSCGNGFHGAPSSTP</sequence>
<evidence type="ECO:0000313" key="1">
    <source>
        <dbReference type="EMBL" id="MEB3751295.1"/>
    </source>
</evidence>
<dbReference type="RefSeq" id="WP_033018723.1">
    <property type="nucleotide sequence ID" value="NZ_JPYA02000002.1"/>
</dbReference>
<protein>
    <submittedName>
        <fullName evidence="1">Uncharacterized protein</fullName>
    </submittedName>
</protein>
<organism evidence="1 2">
    <name type="scientific">Geobacillus icigianus</name>
    <dbReference type="NCBI Taxonomy" id="1430331"/>
    <lineage>
        <taxon>Bacteria</taxon>
        <taxon>Bacillati</taxon>
        <taxon>Bacillota</taxon>
        <taxon>Bacilli</taxon>
        <taxon>Bacillales</taxon>
        <taxon>Anoxybacillaceae</taxon>
        <taxon>Geobacillus</taxon>
    </lineage>
</organism>
<proteinExistence type="predicted"/>